<dbReference type="PRINTS" id="PR00865">
    <property type="entry name" value="HPVCAPSIDL1"/>
</dbReference>
<proteinExistence type="inferred from homology"/>
<keyword evidence="2 7" id="KW-0945">Host-virus interaction</keyword>
<organism evidence="10">
    <name type="scientific">human papillomavirus 101</name>
    <dbReference type="NCBI Taxonomy" id="915425"/>
    <lineage>
        <taxon>Viruses</taxon>
        <taxon>Monodnaviria</taxon>
        <taxon>Shotokuvirae</taxon>
        <taxon>Cossaviricota</taxon>
        <taxon>Papovaviricetes</taxon>
        <taxon>Zurhausenvirales</taxon>
        <taxon>Papillomaviridae</taxon>
        <taxon>Firstpapillomavirinae</taxon>
        <taxon>Gammapapillomavirus</taxon>
        <taxon>Gammapapillomavirus 6</taxon>
    </lineage>
</organism>
<dbReference type="HAMAP" id="MF_04002">
    <property type="entry name" value="PPV_L1"/>
    <property type="match status" value="1"/>
</dbReference>
<dbReference type="EMBL" id="LR861917">
    <property type="protein sequence ID" value="CAD1807596.1"/>
    <property type="molecule type" value="Genomic_DNA"/>
</dbReference>
<keyword evidence="7" id="KW-1048">Host nucleus</keyword>
<evidence type="ECO:0000256" key="7">
    <source>
        <dbReference type="HAMAP-Rule" id="MF_04002"/>
    </source>
</evidence>
<evidence type="ECO:0000256" key="8">
    <source>
        <dbReference type="RuleBase" id="RU361248"/>
    </source>
</evidence>
<comment type="function">
    <text evidence="7 8">Forms an icosahedral capsid with a T=7 symmetry and a 50 nm diameter. The capsid is composed of 72 pentamers linked to each other by disulfide bonds and associated with L2 proteins. Binds to heparan sulfate proteoglycans on cell surface of basal layer keratinocytes to provide initial virion attachment. This binding mediates a conformational change in the virus capsid that facilitates efficient infection. The virion enters the host cell via endocytosis. During virus trafficking, L1 protein dissociates from the viral DNA and the genomic DNA is released to the host nucleus. The virion assembly takes place within the cell nucleus. Encapsulates the genomic DNA together with protein L2.</text>
</comment>
<dbReference type="SUPFAM" id="SSF88648">
    <property type="entry name" value="Group I dsDNA viruses"/>
    <property type="match status" value="1"/>
</dbReference>
<keyword evidence="5 7" id="KW-0426">Late protein</keyword>
<dbReference type="GO" id="GO:0019062">
    <property type="term" value="P:virion attachment to host cell"/>
    <property type="evidence" value="ECO:0007669"/>
    <property type="project" value="UniProtKB-UniRule"/>
</dbReference>
<protein>
    <recommendedName>
        <fullName evidence="7 8">Major capsid protein L1</fullName>
    </recommendedName>
</protein>
<comment type="subunit">
    <text evidence="7">Self-assembles into homopentamers. The capsid has an icosahedral symmetry and consists of 72 capsomers, with each capsomer being a pentamer of L1. Interacts with the minor capsid protein L2; this interaction is necessary for viral genome encapsidation. Interacts with protein E2; this interaction enhances E2-dependent replication and transcription activation.</text>
</comment>
<dbReference type="GO" id="GO:0039620">
    <property type="term" value="C:T=7 icosahedral viral capsid"/>
    <property type="evidence" value="ECO:0007669"/>
    <property type="project" value="UniProtKB-UniRule"/>
</dbReference>
<keyword evidence="4 7" id="KW-0946">Virion</keyword>
<evidence type="ECO:0000256" key="2">
    <source>
        <dbReference type="ARBA" id="ARBA00022581"/>
    </source>
</evidence>
<sequence>MCLNLLLLWMVLMHLIHFICIQVTDANASANGLVFNVLQMAGLWLPQTGKIYLPPAPPVSRSLTTDEYVVETSVFFHASSDRLVTVGHPYFPVIKPGNHTVEVPKVSGNQFRAFRLRLPDPNKFALIDKQLYNVESERLVWRLRGIDIGRGGPLGIGSTGHPLFNKLKDTENPNGYQKGGAKDTRQNVSMDPKQTQLFVVGCTPCKGEHWDVAPACDKNPPKGTCPPLQLVSSVIQDGDMCDIGFGAMNFAALQADHSGVPLDIVADTCKWPDFLGMANDRFGDGMFFFGRREQVYARHYFTHNGTVGDSVPEEGFEGNGKKYFIGAEQGQDQHQLAPSLYFATPSGSLASSDSQLFSRPYWIERAQGANNAVLWNNNVFVTLVDNTHNVNFTINVATEDNIQSYDSAKYKHYLRHVEEFEISLIVQLCKVSLTPDVLAHIHLMNPSILDEWQLGIAAPPSTSIETTYRYIDSLATMCPTAEPPKEKEDPYDKMSFWVVDLSDRMSSELGAYPLGRRFLHQTGSARPARPLKRPRPSTPTKPTSRSSKRRRRQV</sequence>
<accession>A0A7G2A7U7</accession>
<evidence type="ECO:0000256" key="6">
    <source>
        <dbReference type="ARBA" id="ARBA00023296"/>
    </source>
</evidence>
<dbReference type="Gene3D" id="2.60.175.20">
    <property type="entry name" value="Major capsid L1 (late) superfamily, Papillomavirus"/>
    <property type="match status" value="2"/>
</dbReference>
<comment type="similarity">
    <text evidence="7 8">Belongs to the papillomaviridae L1 protein family.</text>
</comment>
<feature type="region of interest" description="Disordered" evidence="9">
    <location>
        <begin position="521"/>
        <end position="554"/>
    </location>
</feature>
<evidence type="ECO:0000256" key="5">
    <source>
        <dbReference type="ARBA" id="ARBA00022921"/>
    </source>
</evidence>
<keyword evidence="7" id="KW-1015">Disulfide bond</keyword>
<dbReference type="InterPro" id="IPR036973">
    <property type="entry name" value="Capsid_L1_sf_Papillomavir"/>
</dbReference>
<reference evidence="10" key="1">
    <citation type="submission" date="2020-07" db="EMBL/GenBank/DDBJ databases">
        <authorList>
            <person name="Wienecke-Baldacchino K A."/>
        </authorList>
    </citation>
    <scope>NUCLEOTIDE SEQUENCE</scope>
    <source>
        <strain evidence="10">LNS5390598_HPV101</strain>
    </source>
</reference>
<dbReference type="InterPro" id="IPR011222">
    <property type="entry name" value="dsDNA_vir_gr_I_capsid"/>
</dbReference>
<evidence type="ECO:0000256" key="9">
    <source>
        <dbReference type="SAM" id="MobiDB-lite"/>
    </source>
</evidence>
<keyword evidence="3 7" id="KW-1161">Viral attachment to host cell</keyword>
<dbReference type="GO" id="GO:0005198">
    <property type="term" value="F:structural molecule activity"/>
    <property type="evidence" value="ECO:0007669"/>
    <property type="project" value="UniProtKB-UniRule"/>
</dbReference>
<dbReference type="GO" id="GO:0042025">
    <property type="term" value="C:host cell nucleus"/>
    <property type="evidence" value="ECO:0007669"/>
    <property type="project" value="UniProtKB-SubCell"/>
</dbReference>
<evidence type="ECO:0000256" key="4">
    <source>
        <dbReference type="ARBA" id="ARBA00022844"/>
    </source>
</evidence>
<keyword evidence="7" id="KW-1164">Virus endocytosis by host</keyword>
<comment type="subcellular location">
    <subcellularLocation>
        <location evidence="7">Virion</location>
    </subcellularLocation>
    <subcellularLocation>
        <location evidence="7">Host nucleus</location>
    </subcellularLocation>
</comment>
<keyword evidence="1 7" id="KW-0167">Capsid protein</keyword>
<keyword evidence="7" id="KW-1162">Viral penetration into host cytoplasm</keyword>
<keyword evidence="6 7" id="KW-1160">Virus entry into host cell</keyword>
<evidence type="ECO:0000256" key="1">
    <source>
        <dbReference type="ARBA" id="ARBA00022561"/>
    </source>
</evidence>
<dbReference type="Pfam" id="PF00500">
    <property type="entry name" value="Late_protein_L1"/>
    <property type="match status" value="1"/>
</dbReference>
<evidence type="ECO:0000256" key="3">
    <source>
        <dbReference type="ARBA" id="ARBA00022804"/>
    </source>
</evidence>
<dbReference type="InterPro" id="IPR002210">
    <property type="entry name" value="Capsid_L1_Papillomavir"/>
</dbReference>
<name>A0A7G2A7U7_9PAPI</name>
<gene>
    <name evidence="7 8" type="primary">L1</name>
</gene>
<dbReference type="GO" id="GO:0075509">
    <property type="term" value="P:endocytosis involved in viral entry into host cell"/>
    <property type="evidence" value="ECO:0007669"/>
    <property type="project" value="UniProtKB-KW"/>
</dbReference>
<keyword evidence="8" id="KW-1145">T=7 icosahedral capsid protein</keyword>
<evidence type="ECO:0000313" key="10">
    <source>
        <dbReference type="EMBL" id="CAD1807596.1"/>
    </source>
</evidence>
<feature type="disulfide bond" description="Interchain (with Cys-478)" evidence="7">
    <location>
        <position position="216"/>
    </location>
</feature>
<feature type="disulfide bond" description="Interchain (with Cys-216)" evidence="7">
    <location>
        <position position="478"/>
    </location>
</feature>